<reference evidence="1" key="1">
    <citation type="submission" date="2018-05" db="EMBL/GenBank/DDBJ databases">
        <authorList>
            <person name="Lanie J.A."/>
            <person name="Ng W.-L."/>
            <person name="Kazmierczak K.M."/>
            <person name="Andrzejewski T.M."/>
            <person name="Davidsen T.M."/>
            <person name="Wayne K.J."/>
            <person name="Tettelin H."/>
            <person name="Glass J.I."/>
            <person name="Rusch D."/>
            <person name="Podicherti R."/>
            <person name="Tsui H.-C.T."/>
            <person name="Winkler M.E."/>
        </authorList>
    </citation>
    <scope>NUCLEOTIDE SEQUENCE</scope>
</reference>
<protein>
    <submittedName>
        <fullName evidence="1">Uncharacterized protein</fullName>
    </submittedName>
</protein>
<dbReference type="AlphaFoldDB" id="A0A382UBP7"/>
<accession>A0A382UBP7</accession>
<name>A0A382UBP7_9ZZZZ</name>
<sequence length="63" mass="6948">MKFSQSNSSNGFGGSCLSCELRSESMMLKTALRVGIIILLSQCSINIHSEWTYLHKNIRAPTG</sequence>
<organism evidence="1">
    <name type="scientific">marine metagenome</name>
    <dbReference type="NCBI Taxonomy" id="408172"/>
    <lineage>
        <taxon>unclassified sequences</taxon>
        <taxon>metagenomes</taxon>
        <taxon>ecological metagenomes</taxon>
    </lineage>
</organism>
<gene>
    <name evidence="1" type="ORF">METZ01_LOCUS384553</name>
</gene>
<evidence type="ECO:0000313" key="1">
    <source>
        <dbReference type="EMBL" id="SVD31699.1"/>
    </source>
</evidence>
<dbReference type="EMBL" id="UINC01143013">
    <property type="protein sequence ID" value="SVD31699.1"/>
    <property type="molecule type" value="Genomic_DNA"/>
</dbReference>
<proteinExistence type="predicted"/>
<dbReference type="PROSITE" id="PS51257">
    <property type="entry name" value="PROKAR_LIPOPROTEIN"/>
    <property type="match status" value="1"/>
</dbReference>
<feature type="non-terminal residue" evidence="1">
    <location>
        <position position="63"/>
    </location>
</feature>